<evidence type="ECO:0000259" key="5">
    <source>
        <dbReference type="PROSITE" id="PS50862"/>
    </source>
</evidence>
<dbReference type="InterPro" id="IPR045864">
    <property type="entry name" value="aa-tRNA-synth_II/BPL/LPL"/>
</dbReference>
<dbReference type="GO" id="GO:0004812">
    <property type="term" value="F:aminoacyl-tRNA ligase activity"/>
    <property type="evidence" value="ECO:0007669"/>
    <property type="project" value="UniProtKB-KW"/>
</dbReference>
<proteinExistence type="predicted"/>
<dbReference type="GO" id="GO:0005524">
    <property type="term" value="F:ATP binding"/>
    <property type="evidence" value="ECO:0007669"/>
    <property type="project" value="UniProtKB-KW"/>
</dbReference>
<name>A0A9Y1BRT9_9ARCH</name>
<dbReference type="GO" id="GO:0006418">
    <property type="term" value="P:tRNA aminoacylation for protein translation"/>
    <property type="evidence" value="ECO:0007669"/>
    <property type="project" value="InterPro"/>
</dbReference>
<evidence type="ECO:0000313" key="6">
    <source>
        <dbReference type="EMBL" id="UJG43802.1"/>
    </source>
</evidence>
<dbReference type="AlphaFoldDB" id="A0A9Y1BRT9"/>
<dbReference type="InterPro" id="IPR002314">
    <property type="entry name" value="aa-tRNA-synt_IIb"/>
</dbReference>
<dbReference type="Gene3D" id="3.30.930.10">
    <property type="entry name" value="Bira Bifunctional Protein, Domain 2"/>
    <property type="match status" value="1"/>
</dbReference>
<dbReference type="Pfam" id="PF00587">
    <property type="entry name" value="tRNA-synt_2b"/>
    <property type="match status" value="1"/>
</dbReference>
<evidence type="ECO:0000256" key="1">
    <source>
        <dbReference type="ARBA" id="ARBA00022598"/>
    </source>
</evidence>
<dbReference type="PROSITE" id="PS50862">
    <property type="entry name" value="AA_TRNA_LIGASE_II"/>
    <property type="match status" value="1"/>
</dbReference>
<dbReference type="InterPro" id="IPR006195">
    <property type="entry name" value="aa-tRNA-synth_II"/>
</dbReference>
<feature type="domain" description="Aminoacyl-transfer RNA synthetases class-II family profile" evidence="5">
    <location>
        <begin position="339"/>
        <end position="506"/>
    </location>
</feature>
<sequence>MKQTLELYFVTSGELPKESIEDLKQFILKYEQDLNSKRPKGKFNIELSEIKDKKIFLLLNSTESYAPHTIVLRMRKQLAQEIGKKYKIGLRGFKFTKYQIEKKLKLEPKREFTLPLTSKLDFFKKEDEPWVRIEIDPEIEEDFVEKGAIERILRRINDKISKDYHGAKKEHHTVAWYSGEKNLLTSKNPTKILEKEGWIKRTNYRNQWILTPSITAVVEAIKKIMVDHIYTPLNYQKMMIPKLVDWSIWLRSGHAEGMFQGGFEPYFVVQPKSASPEYFEEIADYITITKTIPEDKLYEKITPPIGGLSYAQCPPFWAWLQGKTIAKDSLPILVYDWSGPTYRYESGSAYGFERVDELHRIETLFIGTPKQVKEVATETRKKLREVFDKIFDLEVREAKVMPWWLEQSAKDEDEEEDMLVGTIDFEAYMPYRGSRDESEWLEIQNISIIGDKYPRGFSVKTEGGKDLWSGCGGGSFERFITAFVSQKGIKIDEWPEPFLKYLDNIPEPPKFL</sequence>
<evidence type="ECO:0000256" key="3">
    <source>
        <dbReference type="ARBA" id="ARBA00022840"/>
    </source>
</evidence>
<evidence type="ECO:0000256" key="2">
    <source>
        <dbReference type="ARBA" id="ARBA00022741"/>
    </source>
</evidence>
<keyword evidence="3" id="KW-0067">ATP-binding</keyword>
<dbReference type="SUPFAM" id="SSF55681">
    <property type="entry name" value="Class II aaRS and biotin synthetases"/>
    <property type="match status" value="1"/>
</dbReference>
<reference evidence="6" key="1">
    <citation type="journal article" date="2022" name="Nat. Microbiol.">
        <title>Unique mobile elements and scalable gene flow at the prokaryote-eukaryote boundary revealed by circularized Asgard archaea genomes.</title>
        <authorList>
            <person name="Wu F."/>
            <person name="Speth D.R."/>
            <person name="Philosof A."/>
            <person name="Cremiere A."/>
            <person name="Narayanan A."/>
            <person name="Barco R.A."/>
            <person name="Connon S.A."/>
            <person name="Amend J.P."/>
            <person name="Antoshechkin I.A."/>
            <person name="Orphan V.J."/>
        </authorList>
    </citation>
    <scope>NUCLEOTIDE SEQUENCE</scope>
    <source>
        <strain evidence="6">PR6</strain>
    </source>
</reference>
<dbReference type="Pfam" id="PF18490">
    <property type="entry name" value="tRNA_bind_4"/>
    <property type="match status" value="1"/>
</dbReference>
<keyword evidence="2" id="KW-0547">Nucleotide-binding</keyword>
<gene>
    <name evidence="6" type="ORF">K9W46_01130</name>
</gene>
<dbReference type="InterPro" id="IPR041293">
    <property type="entry name" value="SerS_tRNA-bd"/>
</dbReference>
<evidence type="ECO:0000256" key="4">
    <source>
        <dbReference type="ARBA" id="ARBA00023146"/>
    </source>
</evidence>
<dbReference type="EMBL" id="CP084167">
    <property type="protein sequence ID" value="UJG43802.1"/>
    <property type="molecule type" value="Genomic_DNA"/>
</dbReference>
<keyword evidence="1 6" id="KW-0436">Ligase</keyword>
<organism evidence="6">
    <name type="scientific">Candidatus Heimdallarchaeum endolithica</name>
    <dbReference type="NCBI Taxonomy" id="2876572"/>
    <lineage>
        <taxon>Archaea</taxon>
        <taxon>Promethearchaeati</taxon>
        <taxon>Candidatus Heimdallarchaeota</taxon>
        <taxon>Candidatus Heimdallarchaeia (ex Rinke et al. 2021) (nom. nud.)</taxon>
        <taxon>Candidatus Heimdallarchaeales</taxon>
        <taxon>Candidatus Heimdallarchaeaceae</taxon>
        <taxon>Candidatus Heimdallarchaeum</taxon>
    </lineage>
</organism>
<accession>A0A9Y1BRT9</accession>
<keyword evidence="4" id="KW-0030">Aminoacyl-tRNA synthetase</keyword>
<dbReference type="Gene3D" id="3.30.70.1920">
    <property type="match status" value="1"/>
</dbReference>
<dbReference type="Proteomes" id="UP001200513">
    <property type="component" value="Chromosome"/>
</dbReference>
<protein>
    <submittedName>
        <fullName evidence="6">Serine--tRNA ligase</fullName>
    </submittedName>
</protein>